<dbReference type="InterPro" id="IPR025272">
    <property type="entry name" value="SocA_Panacea"/>
</dbReference>
<reference evidence="2 3" key="1">
    <citation type="submission" date="2019-10" db="EMBL/GenBank/DDBJ databases">
        <title>Alkaliphilus serpentinus sp. nov. and Alkaliphilus pronyensis sp. nov., two novel anaerobic alkaliphilic species isolated from the serpentinized-hosted hydrothermal field of the Prony Bay (New Caledonia).</title>
        <authorList>
            <person name="Postec A."/>
        </authorList>
    </citation>
    <scope>NUCLEOTIDE SEQUENCE [LARGE SCALE GENOMIC DNA]</scope>
    <source>
        <strain evidence="2 3">LacT</strain>
    </source>
</reference>
<dbReference type="RefSeq" id="WP_151867190.1">
    <property type="nucleotide sequence ID" value="NZ_WBZB01000064.1"/>
</dbReference>
<feature type="domain" description="Antitoxin SocA-like Panacea" evidence="1">
    <location>
        <begin position="233"/>
        <end position="335"/>
    </location>
</feature>
<dbReference type="GO" id="GO:0003677">
    <property type="term" value="F:DNA binding"/>
    <property type="evidence" value="ECO:0007669"/>
    <property type="project" value="InterPro"/>
</dbReference>
<dbReference type="Proteomes" id="UP000465601">
    <property type="component" value="Unassembled WGS sequence"/>
</dbReference>
<evidence type="ECO:0000259" key="1">
    <source>
        <dbReference type="Pfam" id="PF13274"/>
    </source>
</evidence>
<keyword evidence="3" id="KW-1185">Reference proteome</keyword>
<dbReference type="OrthoDB" id="3213544at2"/>
<dbReference type="NCBIfam" id="TIGR03830">
    <property type="entry name" value="CxxCG_CxxCG_HTH"/>
    <property type="match status" value="1"/>
</dbReference>
<organism evidence="2 3">
    <name type="scientific">Alkaliphilus serpentinus</name>
    <dbReference type="NCBI Taxonomy" id="1482731"/>
    <lineage>
        <taxon>Bacteria</taxon>
        <taxon>Bacillati</taxon>
        <taxon>Bacillota</taxon>
        <taxon>Clostridia</taxon>
        <taxon>Peptostreptococcales</taxon>
        <taxon>Natronincolaceae</taxon>
        <taxon>Alkaliphilus</taxon>
    </lineage>
</organism>
<name>A0A833HLB2_9FIRM</name>
<dbReference type="Gene3D" id="1.10.260.40">
    <property type="entry name" value="lambda repressor-like DNA-binding domains"/>
    <property type="match status" value="1"/>
</dbReference>
<accession>A0A833HLB2</accession>
<comment type="caution">
    <text evidence="2">The sequence shown here is derived from an EMBL/GenBank/DDBJ whole genome shotgun (WGS) entry which is preliminary data.</text>
</comment>
<evidence type="ECO:0000313" key="2">
    <source>
        <dbReference type="EMBL" id="KAB3525550.1"/>
    </source>
</evidence>
<dbReference type="EMBL" id="WBZB01000064">
    <property type="protein sequence ID" value="KAB3525550.1"/>
    <property type="molecule type" value="Genomic_DNA"/>
</dbReference>
<evidence type="ECO:0000313" key="3">
    <source>
        <dbReference type="Proteomes" id="UP000465601"/>
    </source>
</evidence>
<proteinExistence type="predicted"/>
<dbReference type="InterPro" id="IPR022452">
    <property type="entry name" value="MqsA"/>
</dbReference>
<gene>
    <name evidence="2" type="ORF">F8153_15125</name>
</gene>
<dbReference type="Pfam" id="PF13274">
    <property type="entry name" value="SocA_Panacea"/>
    <property type="match status" value="1"/>
</dbReference>
<protein>
    <submittedName>
        <fullName evidence="2">DUF4065 domain-containing protein</fullName>
    </submittedName>
</protein>
<sequence>MLKLERKECVNMNNDYLISMVDMDCPCCNKTHSLEQRKRLTQSIVKDETVDYEEIYFLCPLCDEEENEFVPAGLMDENLLRARDSYRQKKSLLTSYEIANIRNYYGLTQNDFSAMLGWGDVTVTRYESKTIQDETYDNIMRMVYENPMFALECIDKHKERFTPEKYARIRKNIANKVEEVGNLYLKKLEINCLYVNYEEENDLNGYKILDIDKLANVIGYFSQFIDTLYKVKLMKLLWYADAIFFRRHGKSMTGLVYKHMPLGALPIAYDEIIHLPTVKVVEELIYDDISYRIRPNKEVNISHFSLEELSVLEVVATKFKNFKSKEIIEYMHKEKAYTDTIPNQVIPYSLAKQLNELR</sequence>
<dbReference type="AlphaFoldDB" id="A0A833HLB2"/>
<dbReference type="InterPro" id="IPR010982">
    <property type="entry name" value="Lambda_DNA-bd_dom_sf"/>
</dbReference>